<evidence type="ECO:0000313" key="1">
    <source>
        <dbReference type="EMBL" id="ATL69889.1"/>
    </source>
</evidence>
<dbReference type="AlphaFoldDB" id="A0A291RRK5"/>
<dbReference type="EMBL" id="CP023778">
    <property type="protein sequence ID" value="ATL69889.1"/>
    <property type="molecule type" value="Genomic_DNA"/>
</dbReference>
<evidence type="ECO:0000313" key="2">
    <source>
        <dbReference type="Proteomes" id="UP000221961"/>
    </source>
</evidence>
<proteinExistence type="predicted"/>
<evidence type="ECO:0008006" key="3">
    <source>
        <dbReference type="Google" id="ProtNLM"/>
    </source>
</evidence>
<organism evidence="1 2">
    <name type="scientific">Nocardia terpenica</name>
    <dbReference type="NCBI Taxonomy" id="455432"/>
    <lineage>
        <taxon>Bacteria</taxon>
        <taxon>Bacillati</taxon>
        <taxon>Actinomycetota</taxon>
        <taxon>Actinomycetes</taxon>
        <taxon>Mycobacteriales</taxon>
        <taxon>Nocardiaceae</taxon>
        <taxon>Nocardia</taxon>
    </lineage>
</organism>
<accession>A0A291RRK5</accession>
<dbReference type="GeneID" id="88361647"/>
<reference evidence="1 2" key="1">
    <citation type="submission" date="2017-10" db="EMBL/GenBank/DDBJ databases">
        <title>Comparative genomics between pathogenic Norcardia.</title>
        <authorList>
            <person name="Zeng L."/>
        </authorList>
    </citation>
    <scope>NUCLEOTIDE SEQUENCE [LARGE SCALE GENOMIC DNA]</scope>
    <source>
        <strain evidence="1 2">NC_YFY_NT001</strain>
    </source>
</reference>
<dbReference type="KEGG" id="ntp:CRH09_30660"/>
<name>A0A291RRK5_9NOCA</name>
<protein>
    <recommendedName>
        <fullName evidence="3">MinD-like ATPase involved in chromosome partitioning or flagellar assembly</fullName>
    </recommendedName>
</protein>
<sequence>MSTEFDIERWESLPVEASDYPGTPPHALAHLVPRHPLEESVPAILVVGGCGGAGATTTALGLAAAVATTTDYDAVAVDVTATGGDLGLRGADELMRPVSMQSWLAGIDSGTTSVSREVLSCSSSGAGLLWRDEAPLPKRTTVATAAQLLTLSGYFGVYDGGYPVSSRHLLPLIADGRTCLVLTIPARADAANRMGASLQWLDDNLGGDVVADTTVVVSHQSPDTGPVADRLRRQLAGWVRDVLEVPFDPHLTSGLAISVDQLTPATSAAYARIVEGVWP</sequence>
<gene>
    <name evidence="1" type="ORF">CRH09_30660</name>
</gene>
<dbReference type="Proteomes" id="UP000221961">
    <property type="component" value="Chromosome"/>
</dbReference>
<dbReference type="RefSeq" id="WP_098696894.1">
    <property type="nucleotide sequence ID" value="NZ_CP023778.1"/>
</dbReference>